<dbReference type="Pfam" id="PF00490">
    <property type="entry name" value="ALAD"/>
    <property type="match status" value="1"/>
</dbReference>
<keyword evidence="7 10" id="KW-0627">Porphyrin biosynthesis</keyword>
<evidence type="ECO:0000256" key="8">
    <source>
        <dbReference type="ARBA" id="ARBA00025628"/>
    </source>
</evidence>
<protein>
    <recommendedName>
        <fullName evidence="4 10">Delta-aminolevulinic acid dehydratase</fullName>
        <ecNumber evidence="3 10">4.2.1.24</ecNumber>
    </recommendedName>
</protein>
<gene>
    <name evidence="13" type="ORF">DBRI1063_LOCUS24913</name>
</gene>
<evidence type="ECO:0000256" key="2">
    <source>
        <dbReference type="ARBA" id="ARBA00008055"/>
    </source>
</evidence>
<dbReference type="EC" id="4.2.1.24" evidence="3 10"/>
<dbReference type="PANTHER" id="PTHR11458:SF0">
    <property type="entry name" value="DELTA-AMINOLEVULINIC ACID DEHYDRATASE"/>
    <property type="match status" value="1"/>
</dbReference>
<evidence type="ECO:0000256" key="7">
    <source>
        <dbReference type="ARBA" id="ARBA00023244"/>
    </source>
</evidence>
<accession>A0A6S9B5C9</accession>
<dbReference type="PANTHER" id="PTHR11458">
    <property type="entry name" value="DELTA-AMINOLEVULINIC ACID DEHYDRATASE"/>
    <property type="match status" value="1"/>
</dbReference>
<dbReference type="CDD" id="cd04823">
    <property type="entry name" value="ALAD_PBGS_aspartate_rich"/>
    <property type="match status" value="1"/>
</dbReference>
<name>A0A6S9B5C9_9STRA</name>
<evidence type="ECO:0000256" key="4">
    <source>
        <dbReference type="ARBA" id="ARBA00020771"/>
    </source>
</evidence>
<keyword evidence="12" id="KW-0732">Signal</keyword>
<evidence type="ECO:0000313" key="13">
    <source>
        <dbReference type="EMBL" id="CAD9357246.1"/>
    </source>
</evidence>
<dbReference type="SUPFAM" id="SSF51569">
    <property type="entry name" value="Aldolase"/>
    <property type="match status" value="1"/>
</dbReference>
<comment type="pathway">
    <text evidence="1">Porphyrin-containing compound metabolism; protoporphyrin-IX biosynthesis; coproporphyrinogen-III from 5-aminolevulinate: step 1/4.</text>
</comment>
<keyword evidence="6 10" id="KW-0456">Lyase</keyword>
<dbReference type="GO" id="GO:0008270">
    <property type="term" value="F:zinc ion binding"/>
    <property type="evidence" value="ECO:0007669"/>
    <property type="project" value="TreeGrafter"/>
</dbReference>
<evidence type="ECO:0000256" key="6">
    <source>
        <dbReference type="ARBA" id="ARBA00023239"/>
    </source>
</evidence>
<dbReference type="GO" id="GO:0004655">
    <property type="term" value="F:porphobilinogen synthase activity"/>
    <property type="evidence" value="ECO:0007669"/>
    <property type="project" value="UniProtKB-EC"/>
</dbReference>
<comment type="similarity">
    <text evidence="2 11">Belongs to the ALAD family.</text>
</comment>
<organism evidence="13">
    <name type="scientific">Ditylum brightwellii</name>
    <dbReference type="NCBI Taxonomy" id="49249"/>
    <lineage>
        <taxon>Eukaryota</taxon>
        <taxon>Sar</taxon>
        <taxon>Stramenopiles</taxon>
        <taxon>Ochrophyta</taxon>
        <taxon>Bacillariophyta</taxon>
        <taxon>Mediophyceae</taxon>
        <taxon>Lithodesmiophycidae</taxon>
        <taxon>Lithodesmiales</taxon>
        <taxon>Lithodesmiaceae</taxon>
        <taxon>Ditylum</taxon>
    </lineage>
</organism>
<sequence>MKLSAFLLASIASSSWAFVPTVTSPAFKNVMKMAEGNSEPVDYSMKGIDAEGSFDPTTGENPALIRNNNDGVWVSQRARPRRNRKSAGIRGMVRECIVTPNNFIYPLFIHEDTDSNVDIPSMPGCQRHTLDSMLKEVGESLELGVNTFVLFPKVPDHLKTNLGVEAYNPEGIVPRAIRMIKEKYPEATVVTDVALDPYSDQGHDGVVENGKILNDVTINQLCKQVVCQARAGADIVAPSDMMDGRVKAIRDALDSEGFTDVSILSYTAKYASAYYGPFRDALDSHPGFGDKKTYQQDPANGREALIEADLDAMEGADMLMVKPGMPYLDVIRRLKDHSDLPIAAYHVSGEYAMIKAACERGWLNEKDVVLETLTCFKRAGADIILTYYAKQAAQWMKEDGLY</sequence>
<feature type="signal peptide" evidence="12">
    <location>
        <begin position="1"/>
        <end position="17"/>
    </location>
</feature>
<comment type="catalytic activity">
    <reaction evidence="9 10">
        <text>2 5-aminolevulinate = porphobilinogen + 2 H2O + H(+)</text>
        <dbReference type="Rhea" id="RHEA:24064"/>
        <dbReference type="ChEBI" id="CHEBI:15377"/>
        <dbReference type="ChEBI" id="CHEBI:15378"/>
        <dbReference type="ChEBI" id="CHEBI:58126"/>
        <dbReference type="ChEBI" id="CHEBI:356416"/>
        <dbReference type="EC" id="4.2.1.24"/>
    </reaction>
</comment>
<dbReference type="SMART" id="SM01004">
    <property type="entry name" value="ALAD"/>
    <property type="match status" value="1"/>
</dbReference>
<dbReference type="PROSITE" id="PS00169">
    <property type="entry name" value="D_ALA_DEHYDRATASE"/>
    <property type="match status" value="1"/>
</dbReference>
<dbReference type="Gene3D" id="3.20.20.70">
    <property type="entry name" value="Aldolase class I"/>
    <property type="match status" value="1"/>
</dbReference>
<evidence type="ECO:0000256" key="12">
    <source>
        <dbReference type="SAM" id="SignalP"/>
    </source>
</evidence>
<reference evidence="13" key="1">
    <citation type="submission" date="2021-01" db="EMBL/GenBank/DDBJ databases">
        <authorList>
            <person name="Corre E."/>
            <person name="Pelletier E."/>
            <person name="Niang G."/>
            <person name="Scheremetjew M."/>
            <person name="Finn R."/>
            <person name="Kale V."/>
            <person name="Holt S."/>
            <person name="Cochrane G."/>
            <person name="Meng A."/>
            <person name="Brown T."/>
            <person name="Cohen L."/>
        </authorList>
    </citation>
    <scope>NUCLEOTIDE SEQUENCE</scope>
    <source>
        <strain evidence="13">Pop2</strain>
    </source>
</reference>
<dbReference type="EMBL" id="HBGN01038943">
    <property type="protein sequence ID" value="CAD9357246.1"/>
    <property type="molecule type" value="Transcribed_RNA"/>
</dbReference>
<evidence type="ECO:0000256" key="10">
    <source>
        <dbReference type="RuleBase" id="RU000515"/>
    </source>
</evidence>
<dbReference type="InterPro" id="IPR001731">
    <property type="entry name" value="ALAD"/>
</dbReference>
<feature type="chain" id="PRO_5030159527" description="Delta-aminolevulinic acid dehydratase" evidence="12">
    <location>
        <begin position="18"/>
        <end position="402"/>
    </location>
</feature>
<comment type="subunit">
    <text evidence="10">Homooctamer.</text>
</comment>
<proteinExistence type="inferred from homology"/>
<evidence type="ECO:0000256" key="1">
    <source>
        <dbReference type="ARBA" id="ARBA00004694"/>
    </source>
</evidence>
<evidence type="ECO:0000256" key="5">
    <source>
        <dbReference type="ARBA" id="ARBA00023133"/>
    </source>
</evidence>
<dbReference type="NCBIfam" id="NF006762">
    <property type="entry name" value="PRK09283.1"/>
    <property type="match status" value="1"/>
</dbReference>
<dbReference type="FunFam" id="3.20.20.70:FF:000019">
    <property type="entry name" value="Delta-aminolevulinic acid dehydratase"/>
    <property type="match status" value="1"/>
</dbReference>
<dbReference type="PRINTS" id="PR00144">
    <property type="entry name" value="DALDHYDRTASE"/>
</dbReference>
<dbReference type="UniPathway" id="UPA00251">
    <property type="reaction ID" value="UER00318"/>
</dbReference>
<dbReference type="GO" id="GO:0006782">
    <property type="term" value="P:protoporphyrinogen IX biosynthetic process"/>
    <property type="evidence" value="ECO:0007669"/>
    <property type="project" value="UniProtKB-UniPathway"/>
</dbReference>
<dbReference type="InterPro" id="IPR013785">
    <property type="entry name" value="Aldolase_TIM"/>
</dbReference>
<comment type="function">
    <text evidence="8">Catalyzes an early step in the biosynthesis of tetrapyrroles. Binds two molecules of 5-aminolevulinate per subunit, each at a distinct site, and catalyzes their condensation to form porphobilinogen.</text>
</comment>
<dbReference type="AlphaFoldDB" id="A0A6S9B5C9"/>
<keyword evidence="5" id="KW-0350">Heme biosynthesis</keyword>
<evidence type="ECO:0000256" key="9">
    <source>
        <dbReference type="ARBA" id="ARBA00047651"/>
    </source>
</evidence>
<dbReference type="GO" id="GO:0005829">
    <property type="term" value="C:cytosol"/>
    <property type="evidence" value="ECO:0007669"/>
    <property type="project" value="TreeGrafter"/>
</dbReference>
<evidence type="ECO:0000256" key="3">
    <source>
        <dbReference type="ARBA" id="ARBA00012053"/>
    </source>
</evidence>
<evidence type="ECO:0000256" key="11">
    <source>
        <dbReference type="RuleBase" id="RU004161"/>
    </source>
</evidence>
<dbReference type="InterPro" id="IPR030656">
    <property type="entry name" value="ALAD_AS"/>
</dbReference>